<reference evidence="2 3" key="1">
    <citation type="journal article" date="2023" name="G3 (Bethesda)">
        <title>A chromosome-length genome assembly and annotation of blackberry (Rubus argutus, cv. 'Hillquist').</title>
        <authorList>
            <person name="Bruna T."/>
            <person name="Aryal R."/>
            <person name="Dudchenko O."/>
            <person name="Sargent D.J."/>
            <person name="Mead D."/>
            <person name="Buti M."/>
            <person name="Cavallini A."/>
            <person name="Hytonen T."/>
            <person name="Andres J."/>
            <person name="Pham M."/>
            <person name="Weisz D."/>
            <person name="Mascagni F."/>
            <person name="Usai G."/>
            <person name="Natali L."/>
            <person name="Bassil N."/>
            <person name="Fernandez G.E."/>
            <person name="Lomsadze A."/>
            <person name="Armour M."/>
            <person name="Olukolu B."/>
            <person name="Poorten T."/>
            <person name="Britton C."/>
            <person name="Davik J."/>
            <person name="Ashrafi H."/>
            <person name="Aiden E.L."/>
            <person name="Borodovsky M."/>
            <person name="Worthington M."/>
        </authorList>
    </citation>
    <scope>NUCLEOTIDE SEQUENCE [LARGE SCALE GENOMIC DNA]</scope>
    <source>
        <strain evidence="2">PI 553951</strain>
    </source>
</reference>
<keyword evidence="1" id="KW-0812">Transmembrane</keyword>
<evidence type="ECO:0008006" key="4">
    <source>
        <dbReference type="Google" id="ProtNLM"/>
    </source>
</evidence>
<keyword evidence="3" id="KW-1185">Reference proteome</keyword>
<accession>A0AAW1WV34</accession>
<dbReference type="Proteomes" id="UP001457282">
    <property type="component" value="Unassembled WGS sequence"/>
</dbReference>
<protein>
    <recommendedName>
        <fullName evidence="4">Secreted protein</fullName>
    </recommendedName>
</protein>
<keyword evidence="1" id="KW-1133">Transmembrane helix</keyword>
<evidence type="ECO:0000313" key="3">
    <source>
        <dbReference type="Proteomes" id="UP001457282"/>
    </source>
</evidence>
<evidence type="ECO:0000256" key="1">
    <source>
        <dbReference type="SAM" id="Phobius"/>
    </source>
</evidence>
<dbReference type="EMBL" id="JBEDUW010000005">
    <property type="protein sequence ID" value="KAK9927865.1"/>
    <property type="molecule type" value="Genomic_DNA"/>
</dbReference>
<organism evidence="2 3">
    <name type="scientific">Rubus argutus</name>
    <name type="common">Southern blackberry</name>
    <dbReference type="NCBI Taxonomy" id="59490"/>
    <lineage>
        <taxon>Eukaryota</taxon>
        <taxon>Viridiplantae</taxon>
        <taxon>Streptophyta</taxon>
        <taxon>Embryophyta</taxon>
        <taxon>Tracheophyta</taxon>
        <taxon>Spermatophyta</taxon>
        <taxon>Magnoliopsida</taxon>
        <taxon>eudicotyledons</taxon>
        <taxon>Gunneridae</taxon>
        <taxon>Pentapetalae</taxon>
        <taxon>rosids</taxon>
        <taxon>fabids</taxon>
        <taxon>Rosales</taxon>
        <taxon>Rosaceae</taxon>
        <taxon>Rosoideae</taxon>
        <taxon>Rosoideae incertae sedis</taxon>
        <taxon>Rubus</taxon>
    </lineage>
</organism>
<proteinExistence type="predicted"/>
<keyword evidence="1" id="KW-0472">Membrane</keyword>
<name>A0AAW1WV34_RUBAR</name>
<evidence type="ECO:0000313" key="2">
    <source>
        <dbReference type="EMBL" id="KAK9927865.1"/>
    </source>
</evidence>
<feature type="transmembrane region" description="Helical" evidence="1">
    <location>
        <begin position="20"/>
        <end position="40"/>
    </location>
</feature>
<sequence>MDLRPAIVVARNMPSLFRHIVLYLAARTATLMCLMGWLCANSKGVLPTTLQSVDDKEEEEEIMRVSSIHQSVGSGPCVWHVHFRNGCSVNHLFVSHVN</sequence>
<dbReference type="AlphaFoldDB" id="A0AAW1WV34"/>
<comment type="caution">
    <text evidence="2">The sequence shown here is derived from an EMBL/GenBank/DDBJ whole genome shotgun (WGS) entry which is preliminary data.</text>
</comment>
<gene>
    <name evidence="2" type="ORF">M0R45_025031</name>
</gene>